<dbReference type="RefSeq" id="WP_133443839.1">
    <property type="nucleotide sequence ID" value="NZ_SCWB01000009.1"/>
</dbReference>
<organism evidence="2 3">
    <name type="scientific">Macrococcus lamae</name>
    <dbReference type="NCBI Taxonomy" id="198484"/>
    <lineage>
        <taxon>Bacteria</taxon>
        <taxon>Bacillati</taxon>
        <taxon>Bacillota</taxon>
        <taxon>Bacilli</taxon>
        <taxon>Bacillales</taxon>
        <taxon>Staphylococcaceae</taxon>
        <taxon>Macrococcus</taxon>
    </lineage>
</organism>
<comment type="caution">
    <text evidence="2">The sequence shown here is derived from an EMBL/GenBank/DDBJ whole genome shotgun (WGS) entry which is preliminary data.</text>
</comment>
<keyword evidence="1" id="KW-1133">Transmembrane helix</keyword>
<evidence type="ECO:0000313" key="3">
    <source>
        <dbReference type="Proteomes" id="UP000294802"/>
    </source>
</evidence>
<accession>A0A4V3BF91</accession>
<evidence type="ECO:0000256" key="1">
    <source>
        <dbReference type="SAM" id="Phobius"/>
    </source>
</evidence>
<dbReference type="Proteomes" id="UP000294802">
    <property type="component" value="Unassembled WGS sequence"/>
</dbReference>
<reference evidence="2 3" key="1">
    <citation type="submission" date="2019-01" db="EMBL/GenBank/DDBJ databases">
        <title>Draft genome sequences of the type strains of six Macrococcus species.</title>
        <authorList>
            <person name="Mazhar S."/>
            <person name="Altermann E."/>
            <person name="Hill C."/>
            <person name="Mcauliffe O."/>
        </authorList>
    </citation>
    <scope>NUCLEOTIDE SEQUENCE [LARGE SCALE GENOMIC DNA]</scope>
    <source>
        <strain evidence="2 3">CCM4815</strain>
    </source>
</reference>
<feature type="transmembrane region" description="Helical" evidence="1">
    <location>
        <begin position="31"/>
        <end position="48"/>
    </location>
</feature>
<keyword evidence="1" id="KW-0472">Membrane</keyword>
<keyword evidence="3" id="KW-1185">Reference proteome</keyword>
<dbReference type="EMBL" id="SCWB01000009">
    <property type="protein sequence ID" value="TDM10637.1"/>
    <property type="molecule type" value="Genomic_DNA"/>
</dbReference>
<protein>
    <submittedName>
        <fullName evidence="2">Uncharacterized protein</fullName>
    </submittedName>
</protein>
<sequence>MKFKEILNDYFKNMFNCDAPITKQDYIRKTWIARILCLPVILLLVSQLKDLQYSEAYYKMSEAMQQEIDLRHDIKFSLTFL</sequence>
<name>A0A4V3BF91_9STAP</name>
<keyword evidence="1" id="KW-0812">Transmembrane</keyword>
<proteinExistence type="predicted"/>
<gene>
    <name evidence="2" type="ORF">ERX29_06220</name>
</gene>
<dbReference type="AlphaFoldDB" id="A0A4V3BF91"/>
<evidence type="ECO:0000313" key="2">
    <source>
        <dbReference type="EMBL" id="TDM10637.1"/>
    </source>
</evidence>